<dbReference type="RefSeq" id="WP_386835432.1">
    <property type="nucleotide sequence ID" value="NZ_JBHUNP010000001.1"/>
</dbReference>
<evidence type="ECO:0000313" key="4">
    <source>
        <dbReference type="EMBL" id="MFD2649791.1"/>
    </source>
</evidence>
<feature type="region of interest" description="Disordered" evidence="1">
    <location>
        <begin position="574"/>
        <end position="596"/>
    </location>
</feature>
<dbReference type="EMBL" id="JBHUNP010000001">
    <property type="protein sequence ID" value="MFD2649791.1"/>
    <property type="molecule type" value="Genomic_DNA"/>
</dbReference>
<dbReference type="Pfam" id="PF05036">
    <property type="entry name" value="SPOR"/>
    <property type="match status" value="1"/>
</dbReference>
<keyword evidence="2" id="KW-0812">Transmembrane</keyword>
<proteinExistence type="predicted"/>
<organism evidence="4 5">
    <name type="scientific">Devosia albogilva</name>
    <dbReference type="NCBI Taxonomy" id="429726"/>
    <lineage>
        <taxon>Bacteria</taxon>
        <taxon>Pseudomonadati</taxon>
        <taxon>Pseudomonadota</taxon>
        <taxon>Alphaproteobacteria</taxon>
        <taxon>Hyphomicrobiales</taxon>
        <taxon>Devosiaceae</taxon>
        <taxon>Devosia</taxon>
    </lineage>
</organism>
<feature type="transmembrane region" description="Helical" evidence="2">
    <location>
        <begin position="332"/>
        <end position="354"/>
    </location>
</feature>
<evidence type="ECO:0000259" key="3">
    <source>
        <dbReference type="Pfam" id="PF05036"/>
    </source>
</evidence>
<feature type="compositionally biased region" description="Low complexity" evidence="1">
    <location>
        <begin position="84"/>
        <end position="98"/>
    </location>
</feature>
<name>A0ABW5QQM1_9HYPH</name>
<dbReference type="InterPro" id="IPR007730">
    <property type="entry name" value="SPOR-like_dom"/>
</dbReference>
<feature type="domain" description="SPOR" evidence="3">
    <location>
        <begin position="603"/>
        <end position="678"/>
    </location>
</feature>
<accession>A0ABW5QQM1</accession>
<gene>
    <name evidence="4" type="ORF">ACFSX5_18545</name>
</gene>
<feature type="compositionally biased region" description="Pro residues" evidence="1">
    <location>
        <begin position="583"/>
        <end position="594"/>
    </location>
</feature>
<feature type="compositionally biased region" description="Low complexity" evidence="1">
    <location>
        <begin position="142"/>
        <end position="169"/>
    </location>
</feature>
<sequence length="680" mass="69413">MTAKPQQTDQSNAADDLIAELARLMAQDAGTEKPPERPAFSLRIPGEPAAPPPAPSNSIPAPRFDFSAANPDRVAQPAPAVEQGTPASGPAAATPFSFNTDPQPKAEVAEASPAPAVPATEDAIAQLIEAEFANAHPEPEQPAVQETVAPEPVAAVAAEPAPVRPADPVQDQFRIPPVFGLGGAPKPQATPVPDVSRPQRDERSVASHTRPAMDPIDEIESLIGRAVQVGLEQPEKQQEQPVEPVVDFVPAPAPEPEARPAASPTLRSLATPTLKPPPQPAARGNLSAADETIMAAAHATGAQLEWVDEPEVEEPVLQRPERRRPRLVFSRAVAGPAVAVTLLLAAGFGLYWVLGLGTTEGPAPLLTASAEPVKEVPEVSAETSAPPQSVVFNEIAGGSPEQEQLVSRDQADVTELAAATTPPGAVDSSANRKVRTVTVRPDGTIVSGEDSLAGGAILPVARPDVPEVPGATDASPLLASVGAASETAAPEGAAETRALPAEAEAAIAETAPAPEVPPVEPGTYVAAVDVAGNPIPGKTAPVPMVKPQFSTAVLAAAAQAALPPAPSTANALVAPQATQQASLPPPPAAAPAPAPAASAGEAPAYIQLSSQRTEEAARASAQEIVNRFGPLFGGGNLEVQRVDLGERGIFYRVRAPAASLSDANTVCNNIKAAGGDCFTM</sequence>
<feature type="region of interest" description="Disordered" evidence="1">
    <location>
        <begin position="1"/>
        <end position="217"/>
    </location>
</feature>
<protein>
    <submittedName>
        <fullName evidence="4">SPOR domain-containing protein</fullName>
    </submittedName>
</protein>
<keyword evidence="2" id="KW-0472">Membrane</keyword>
<reference evidence="5" key="1">
    <citation type="journal article" date="2019" name="Int. J. Syst. Evol. Microbiol.">
        <title>The Global Catalogue of Microorganisms (GCM) 10K type strain sequencing project: providing services to taxonomists for standard genome sequencing and annotation.</title>
        <authorList>
            <consortium name="The Broad Institute Genomics Platform"/>
            <consortium name="The Broad Institute Genome Sequencing Center for Infectious Disease"/>
            <person name="Wu L."/>
            <person name="Ma J."/>
        </authorList>
    </citation>
    <scope>NUCLEOTIDE SEQUENCE [LARGE SCALE GENOMIC DNA]</scope>
    <source>
        <strain evidence="5">CCM 7427</strain>
    </source>
</reference>
<feature type="compositionally biased region" description="Polar residues" evidence="1">
    <location>
        <begin position="1"/>
        <end position="13"/>
    </location>
</feature>
<keyword evidence="2" id="KW-1133">Transmembrane helix</keyword>
<dbReference type="Proteomes" id="UP001597521">
    <property type="component" value="Unassembled WGS sequence"/>
</dbReference>
<feature type="compositionally biased region" description="Low complexity" evidence="1">
    <location>
        <begin position="109"/>
        <end position="119"/>
    </location>
</feature>
<evidence type="ECO:0000256" key="2">
    <source>
        <dbReference type="SAM" id="Phobius"/>
    </source>
</evidence>
<evidence type="ECO:0000256" key="1">
    <source>
        <dbReference type="SAM" id="MobiDB-lite"/>
    </source>
</evidence>
<feature type="region of interest" description="Disordered" evidence="1">
    <location>
        <begin position="248"/>
        <end position="284"/>
    </location>
</feature>
<keyword evidence="5" id="KW-1185">Reference proteome</keyword>
<evidence type="ECO:0000313" key="5">
    <source>
        <dbReference type="Proteomes" id="UP001597521"/>
    </source>
</evidence>
<comment type="caution">
    <text evidence="4">The sequence shown here is derived from an EMBL/GenBank/DDBJ whole genome shotgun (WGS) entry which is preliminary data.</text>
</comment>